<proteinExistence type="predicted"/>
<dbReference type="InterPro" id="IPR009057">
    <property type="entry name" value="Homeodomain-like_sf"/>
</dbReference>
<evidence type="ECO:0000313" key="4">
    <source>
        <dbReference type="EMBL" id="RRJ25133.1"/>
    </source>
</evidence>
<dbReference type="InterPro" id="IPR050624">
    <property type="entry name" value="HTH-type_Tx_Regulator"/>
</dbReference>
<organism evidence="4 5">
    <name type="scientific">Lachnoanaerobaculum gingivalis</name>
    <dbReference type="NCBI Taxonomy" id="2490855"/>
    <lineage>
        <taxon>Bacteria</taxon>
        <taxon>Bacillati</taxon>
        <taxon>Bacillota</taxon>
        <taxon>Clostridia</taxon>
        <taxon>Lachnospirales</taxon>
        <taxon>Lachnospiraceae</taxon>
        <taxon>Lachnoanaerobaculum</taxon>
    </lineage>
</organism>
<sequence>MSNGAYDITHKKILESGKELFLKNGYGRTNLRELCKKAGVTTGAFYRHFEDKSSIFRELVDDVATGLLSGFDRAEDKCFDNIDTGNTDEIWNISSDAIREFIHYIYMHFDIFKLIICCSDGTEYNNYIDRIVERELNSMYRIYETLDKKGISYNRVAKNELHMIIHAYYACIFETVLHDFSKETALDSVQSLSSFFTAGWRKLLQI</sequence>
<dbReference type="AlphaFoldDB" id="A0A3P3QXS9"/>
<reference evidence="4 5" key="1">
    <citation type="submission" date="2018-11" db="EMBL/GenBank/DDBJ databases">
        <title>Genome sequencing of Lachnoanaerobaculum sp. KCOM 2030 (= ChDC B114).</title>
        <authorList>
            <person name="Kook J.-K."/>
            <person name="Park S.-N."/>
            <person name="Lim Y.K."/>
        </authorList>
    </citation>
    <scope>NUCLEOTIDE SEQUENCE [LARGE SCALE GENOMIC DNA]</scope>
    <source>
        <strain evidence="4 5">KCOM 2030</strain>
    </source>
</reference>
<evidence type="ECO:0000256" key="1">
    <source>
        <dbReference type="ARBA" id="ARBA00023125"/>
    </source>
</evidence>
<dbReference type="PROSITE" id="PS50977">
    <property type="entry name" value="HTH_TETR_2"/>
    <property type="match status" value="1"/>
</dbReference>
<name>A0A3P3QXS9_9FIRM</name>
<dbReference type="GO" id="GO:0003677">
    <property type="term" value="F:DNA binding"/>
    <property type="evidence" value="ECO:0007669"/>
    <property type="project" value="UniProtKB-UniRule"/>
</dbReference>
<dbReference type="InterPro" id="IPR001647">
    <property type="entry name" value="HTH_TetR"/>
</dbReference>
<keyword evidence="1 2" id="KW-0238">DNA-binding</keyword>
<evidence type="ECO:0000313" key="5">
    <source>
        <dbReference type="Proteomes" id="UP000272490"/>
    </source>
</evidence>
<keyword evidence="5" id="KW-1185">Reference proteome</keyword>
<evidence type="ECO:0000259" key="3">
    <source>
        <dbReference type="PROSITE" id="PS50977"/>
    </source>
</evidence>
<dbReference type="OrthoDB" id="494991at2"/>
<dbReference type="SUPFAM" id="SSF46689">
    <property type="entry name" value="Homeodomain-like"/>
    <property type="match status" value="1"/>
</dbReference>
<dbReference type="PRINTS" id="PR00455">
    <property type="entry name" value="HTHTETR"/>
</dbReference>
<dbReference type="EMBL" id="RRCO01000004">
    <property type="protein sequence ID" value="RRJ25133.1"/>
    <property type="molecule type" value="Genomic_DNA"/>
</dbReference>
<feature type="domain" description="HTH tetR-type" evidence="3">
    <location>
        <begin position="7"/>
        <end position="67"/>
    </location>
</feature>
<gene>
    <name evidence="4" type="ORF">EHV10_09505</name>
</gene>
<dbReference type="Proteomes" id="UP000272490">
    <property type="component" value="Unassembled WGS sequence"/>
</dbReference>
<dbReference type="PANTHER" id="PTHR43479">
    <property type="entry name" value="ACREF/ENVCD OPERON REPRESSOR-RELATED"/>
    <property type="match status" value="1"/>
</dbReference>
<dbReference type="PANTHER" id="PTHR43479:SF11">
    <property type="entry name" value="ACREF_ENVCD OPERON REPRESSOR-RELATED"/>
    <property type="match status" value="1"/>
</dbReference>
<protein>
    <submittedName>
        <fullName evidence="4">TetR/AcrR family transcriptional regulator</fullName>
    </submittedName>
</protein>
<dbReference type="RefSeq" id="WP_128674445.1">
    <property type="nucleotide sequence ID" value="NZ_RRCO01000004.1"/>
</dbReference>
<dbReference type="Pfam" id="PF00440">
    <property type="entry name" value="TetR_N"/>
    <property type="match status" value="1"/>
</dbReference>
<accession>A0A3P3QXS9</accession>
<feature type="DNA-binding region" description="H-T-H motif" evidence="2">
    <location>
        <begin position="30"/>
        <end position="49"/>
    </location>
</feature>
<comment type="caution">
    <text evidence="4">The sequence shown here is derived from an EMBL/GenBank/DDBJ whole genome shotgun (WGS) entry which is preliminary data.</text>
</comment>
<evidence type="ECO:0000256" key="2">
    <source>
        <dbReference type="PROSITE-ProRule" id="PRU00335"/>
    </source>
</evidence>
<dbReference type="Gene3D" id="1.10.357.10">
    <property type="entry name" value="Tetracycline Repressor, domain 2"/>
    <property type="match status" value="1"/>
</dbReference>